<evidence type="ECO:0000313" key="1">
    <source>
        <dbReference type="EMBL" id="TGY66874.1"/>
    </source>
</evidence>
<dbReference type="Proteomes" id="UP000308836">
    <property type="component" value="Unassembled WGS sequence"/>
</dbReference>
<organism evidence="1 2">
    <name type="scientific">Dubosiella muris</name>
    <dbReference type="NCBI Taxonomy" id="3038133"/>
    <lineage>
        <taxon>Bacteria</taxon>
        <taxon>Bacillati</taxon>
        <taxon>Bacillota</taxon>
        <taxon>Erysipelotrichia</taxon>
        <taxon>Erysipelotrichales</taxon>
        <taxon>Erysipelotrichaceae</taxon>
        <taxon>Dubosiella</taxon>
    </lineage>
</organism>
<protein>
    <submittedName>
        <fullName evidence="1">Uncharacterized protein</fullName>
    </submittedName>
</protein>
<name>A0AC61RB21_9FIRM</name>
<accession>A0AC61RB21</accession>
<keyword evidence="2" id="KW-1185">Reference proteome</keyword>
<evidence type="ECO:0000313" key="2">
    <source>
        <dbReference type="Proteomes" id="UP000308836"/>
    </source>
</evidence>
<reference evidence="1" key="1">
    <citation type="submission" date="2019-04" db="EMBL/GenBank/DDBJ databases">
        <title>Microbes associate with the intestines of laboratory mice.</title>
        <authorList>
            <person name="Navarre W."/>
            <person name="Wong E."/>
            <person name="Huang K."/>
            <person name="Tropini C."/>
            <person name="Ng K."/>
            <person name="Yu B."/>
        </authorList>
    </citation>
    <scope>NUCLEOTIDE SEQUENCE</scope>
    <source>
        <strain evidence="1">NM09_H32</strain>
    </source>
</reference>
<proteinExistence type="predicted"/>
<gene>
    <name evidence="1" type="ORF">E5336_01960</name>
</gene>
<dbReference type="EMBL" id="SRYG01000003">
    <property type="protein sequence ID" value="TGY66874.1"/>
    <property type="molecule type" value="Genomic_DNA"/>
</dbReference>
<sequence length="372" mass="43350">MSKVAIVCAFDTYFDRVRMLRTYFEQKQDEVCVVTSDFSHRNKQSMKYLSGADHLVHAFPYSKNLSIQRLFSHYMLARNMKKKLEEIRPDVIYCLVPANSLAKMMAQYKREHPEVKLYFDVIDLWPEAMPIEKYLSLPPFQYWRKLRDKYLPAADQVFTECALYQDVLGQKDNQKFKTLYWARPELPCSFADLISEEEVHFVYLGSINNIIDIDFIVDFLTHCNQYKPSFLHIIGEGESKAVLVQKLEEAHVPVIDHKKVFEQEKKQAIFDQCNYALNIMKESVVVGLTMKSLDYWCGGVPIINTIPADTARLVEEFQIGFNIDRENLDAVAQRVCSTPLSEQFEQRENCRKVYQEFFRGGSFANTLKSTGL</sequence>
<comment type="caution">
    <text evidence="1">The sequence shown here is derived from an EMBL/GenBank/DDBJ whole genome shotgun (WGS) entry which is preliminary data.</text>
</comment>